<feature type="chain" id="PRO_5024407239" evidence="1">
    <location>
        <begin position="26"/>
        <end position="233"/>
    </location>
</feature>
<protein>
    <submittedName>
        <fullName evidence="2">Uncharacterized protein</fullName>
    </submittedName>
</protein>
<dbReference type="Proteomes" id="UP000324479">
    <property type="component" value="Unassembled WGS sequence"/>
</dbReference>
<accession>A0A5M6D8K4</accession>
<dbReference type="EMBL" id="VWOX01000005">
    <property type="protein sequence ID" value="KAA5543868.1"/>
    <property type="molecule type" value="Genomic_DNA"/>
</dbReference>
<reference evidence="2 3" key="1">
    <citation type="submission" date="2019-08" db="EMBL/GenBank/DDBJ databases">
        <authorList>
            <person name="Dhanesh K."/>
            <person name="Kumar G."/>
            <person name="Sasikala C."/>
            <person name="Venkata Ramana C."/>
        </authorList>
    </citation>
    <scope>NUCLEOTIDE SEQUENCE [LARGE SCALE GENOMIC DNA]</scope>
    <source>
        <strain evidence="2 3">JC645</strain>
    </source>
</reference>
<keyword evidence="1" id="KW-0732">Signal</keyword>
<evidence type="ECO:0000256" key="1">
    <source>
        <dbReference type="SAM" id="SignalP"/>
    </source>
</evidence>
<gene>
    <name evidence="2" type="ORF">FYK55_11915</name>
</gene>
<comment type="caution">
    <text evidence="2">The sequence shown here is derived from an EMBL/GenBank/DDBJ whole genome shotgun (WGS) entry which is preliminary data.</text>
</comment>
<dbReference type="AlphaFoldDB" id="A0A5M6D8K4"/>
<dbReference type="RefSeq" id="WP_150076620.1">
    <property type="nucleotide sequence ID" value="NZ_VWOX01000005.1"/>
</dbReference>
<name>A0A5M6D8K4_9BACT</name>
<keyword evidence="3" id="KW-1185">Reference proteome</keyword>
<evidence type="ECO:0000313" key="3">
    <source>
        <dbReference type="Proteomes" id="UP000324479"/>
    </source>
</evidence>
<sequence>MSQHRRISLLLVLALLTSASLPSHAVAGPFGIFGRCHKKTTCYVPARPACGPAAVVPTEVPAAPLPPAAAPSEAPADVPSIQTLSTTRSVTGEVCFMYTGYPGYVFSQVGMEKVSDTKSCATLLQESIASITLSSGQTKVGEGCHGATGCDPGFCVTCNANATAALQKAEAKPLWKVQWFGRCCNGRCIQGPQIIGPNRDAVIDVAKQLFCEQARRECCPRVVCCYFTVDPAP</sequence>
<feature type="signal peptide" evidence="1">
    <location>
        <begin position="1"/>
        <end position="25"/>
    </location>
</feature>
<organism evidence="2 3">
    <name type="scientific">Roseiconus nitratireducens</name>
    <dbReference type="NCBI Taxonomy" id="2605748"/>
    <lineage>
        <taxon>Bacteria</taxon>
        <taxon>Pseudomonadati</taxon>
        <taxon>Planctomycetota</taxon>
        <taxon>Planctomycetia</taxon>
        <taxon>Pirellulales</taxon>
        <taxon>Pirellulaceae</taxon>
        <taxon>Roseiconus</taxon>
    </lineage>
</organism>
<evidence type="ECO:0000313" key="2">
    <source>
        <dbReference type="EMBL" id="KAA5543868.1"/>
    </source>
</evidence>
<proteinExistence type="predicted"/>